<dbReference type="EMBL" id="CP042243">
    <property type="protein sequence ID" value="QEK12245.1"/>
    <property type="molecule type" value="Genomic_DNA"/>
</dbReference>
<keyword evidence="1" id="KW-0472">Membrane</keyword>
<proteinExistence type="predicted"/>
<dbReference type="AlphaFoldDB" id="A0A5C0SCJ2"/>
<dbReference type="OrthoDB" id="1955047at2"/>
<feature type="transmembrane region" description="Helical" evidence="1">
    <location>
        <begin position="6"/>
        <end position="26"/>
    </location>
</feature>
<reference evidence="2 3" key="1">
    <citation type="submission" date="2019-07" db="EMBL/GenBank/DDBJ databases">
        <title>Complete genome of Crassaminicella thermophila SY095.</title>
        <authorList>
            <person name="Li X."/>
        </authorList>
    </citation>
    <scope>NUCLEOTIDE SEQUENCE [LARGE SCALE GENOMIC DNA]</scope>
    <source>
        <strain evidence="2 3">SY095</strain>
    </source>
</reference>
<sequence length="147" mass="16793">MKKDVLIGILLGIGIGFVLSSGLNIIKPKTNKLAFSKEYIKSEAKKIGMIDPAEYFDKTDNSKIDSENNNIKSNNEIIINIHRGYTSEDVAKVLKQNNLISSEKEFLKKVYMKGLENSLRWGKYKFNLEDSEEMILNRIVKGDYIKD</sequence>
<evidence type="ECO:0000256" key="1">
    <source>
        <dbReference type="SAM" id="Phobius"/>
    </source>
</evidence>
<dbReference type="Proteomes" id="UP000324646">
    <property type="component" value="Chromosome"/>
</dbReference>
<dbReference type="KEGG" id="crs:FQB35_07580"/>
<keyword evidence="1" id="KW-0812">Transmembrane</keyword>
<accession>A0A5C0SCJ2</accession>
<name>A0A5C0SCJ2_CRATE</name>
<evidence type="ECO:0000313" key="3">
    <source>
        <dbReference type="Proteomes" id="UP000324646"/>
    </source>
</evidence>
<protein>
    <submittedName>
        <fullName evidence="2">Endolytic transglycosylase MltG</fullName>
    </submittedName>
</protein>
<keyword evidence="3" id="KW-1185">Reference proteome</keyword>
<keyword evidence="1" id="KW-1133">Transmembrane helix</keyword>
<organism evidence="2 3">
    <name type="scientific">Crassaminicella thermophila</name>
    <dbReference type="NCBI Taxonomy" id="2599308"/>
    <lineage>
        <taxon>Bacteria</taxon>
        <taxon>Bacillati</taxon>
        <taxon>Bacillota</taxon>
        <taxon>Clostridia</taxon>
        <taxon>Eubacteriales</taxon>
        <taxon>Clostridiaceae</taxon>
        <taxon>Crassaminicella</taxon>
    </lineage>
</organism>
<gene>
    <name evidence="2" type="ORF">FQB35_07580</name>
</gene>
<dbReference type="RefSeq" id="WP_148809400.1">
    <property type="nucleotide sequence ID" value="NZ_CP042243.1"/>
</dbReference>
<dbReference type="Gene3D" id="3.30.1490.480">
    <property type="entry name" value="Endolytic murein transglycosylase"/>
    <property type="match status" value="1"/>
</dbReference>
<evidence type="ECO:0000313" key="2">
    <source>
        <dbReference type="EMBL" id="QEK12245.1"/>
    </source>
</evidence>